<dbReference type="RefSeq" id="WP_120700790.1">
    <property type="nucleotide sequence ID" value="NZ_RBDX01000068.1"/>
</dbReference>
<evidence type="ECO:0000313" key="6">
    <source>
        <dbReference type="Proteomes" id="UP000275024"/>
    </source>
</evidence>
<dbReference type="PRINTS" id="PR01438">
    <property type="entry name" value="UNVRSLSTRESS"/>
</dbReference>
<dbReference type="InterPro" id="IPR014729">
    <property type="entry name" value="Rossmann-like_a/b/a_fold"/>
</dbReference>
<feature type="domain" description="UspA" evidence="2">
    <location>
        <begin position="1"/>
        <end position="136"/>
    </location>
</feature>
<name>A0A3A9VPL7_9ACTN</name>
<evidence type="ECO:0000313" key="3">
    <source>
        <dbReference type="EMBL" id="RKN02975.1"/>
    </source>
</evidence>
<dbReference type="PANTHER" id="PTHR46268:SF6">
    <property type="entry name" value="UNIVERSAL STRESS PROTEIN UP12"/>
    <property type="match status" value="1"/>
</dbReference>
<accession>A0A3A9VPL7</accession>
<organism evidence="3 6">
    <name type="scientific">Streptomyces radicis</name>
    <dbReference type="NCBI Taxonomy" id="1750517"/>
    <lineage>
        <taxon>Bacteria</taxon>
        <taxon>Bacillati</taxon>
        <taxon>Actinomycetota</taxon>
        <taxon>Actinomycetes</taxon>
        <taxon>Kitasatosporales</taxon>
        <taxon>Streptomycetaceae</taxon>
        <taxon>Streptomyces</taxon>
    </lineage>
</organism>
<dbReference type="Proteomes" id="UP000275024">
    <property type="component" value="Unassembled WGS sequence"/>
</dbReference>
<keyword evidence="5" id="KW-1185">Reference proteome</keyword>
<evidence type="ECO:0000256" key="1">
    <source>
        <dbReference type="ARBA" id="ARBA00008791"/>
    </source>
</evidence>
<dbReference type="PANTHER" id="PTHR46268">
    <property type="entry name" value="STRESS RESPONSE PROTEIN NHAX"/>
    <property type="match status" value="1"/>
</dbReference>
<dbReference type="InterPro" id="IPR006016">
    <property type="entry name" value="UspA"/>
</dbReference>
<dbReference type="EMBL" id="RBDX01000068">
    <property type="protein sequence ID" value="RKN02975.1"/>
    <property type="molecule type" value="Genomic_DNA"/>
</dbReference>
<comment type="similarity">
    <text evidence="1">Belongs to the universal stress protein A family.</text>
</comment>
<feature type="domain" description="UspA" evidence="2">
    <location>
        <begin position="145"/>
        <end position="292"/>
    </location>
</feature>
<comment type="caution">
    <text evidence="3">The sequence shown here is derived from an EMBL/GenBank/DDBJ whole genome shotgun (WGS) entry which is preliminary data.</text>
</comment>
<dbReference type="OrthoDB" id="4867015at2"/>
<dbReference type="Gene3D" id="3.40.50.620">
    <property type="entry name" value="HUPs"/>
    <property type="match status" value="2"/>
</dbReference>
<evidence type="ECO:0000259" key="2">
    <source>
        <dbReference type="Pfam" id="PF00582"/>
    </source>
</evidence>
<proteinExistence type="inferred from homology"/>
<reference evidence="5 6" key="1">
    <citation type="submission" date="2018-09" db="EMBL/GenBank/DDBJ databases">
        <title>Streptomyces sp. nov. DS1-2, an endophytic actinomycete isolated from roots of Dendrobium scabrilingue.</title>
        <authorList>
            <person name="Kuncharoen N."/>
            <person name="Kudo T."/>
            <person name="Ohkuma M."/>
            <person name="Yuki M."/>
            <person name="Tanasupawat S."/>
        </authorList>
    </citation>
    <scope>NUCLEOTIDE SEQUENCE [LARGE SCALE GENOMIC DNA]</scope>
    <source>
        <strain evidence="3 6">AZ1-7</strain>
        <strain evidence="4 5">DS1-2</strain>
    </source>
</reference>
<dbReference type="InterPro" id="IPR006015">
    <property type="entry name" value="Universal_stress_UspA"/>
</dbReference>
<dbReference type="Pfam" id="PF00582">
    <property type="entry name" value="Usp"/>
    <property type="match status" value="2"/>
</dbReference>
<sequence>MSRTIVVGLDGSPESLAAAAWAADEALRRGAALRLVHVDEPELRPPSWPVPGGDRRAVLDGVLTERAADLTARHPGLRVTLERLTGVPGEELAELSGGTDLIVLGSRGLGRISGFVTGSVAGATVARAGCPVALVRAAGAEGTGTVLLGLALPEPADALITFAFEEAERRGAELLAVHAWNVPSVAELAPGGGYLPGSQGPGVDAGVLAAVGADSERRASAVLAPWRAKYPEVAVRERVTRGRAARLLLEEAPDAALVVTGRRMRTTRLGAHIGPVTHALIHHCPAPLVVVPHE</sequence>
<evidence type="ECO:0000313" key="5">
    <source>
        <dbReference type="Proteomes" id="UP000268652"/>
    </source>
</evidence>
<dbReference type="Proteomes" id="UP000268652">
    <property type="component" value="Unassembled WGS sequence"/>
</dbReference>
<gene>
    <name evidence="4" type="ORF">D7318_32205</name>
    <name evidence="3" type="ORF">D7319_32370</name>
</gene>
<dbReference type="AlphaFoldDB" id="A0A3A9VPL7"/>
<protein>
    <submittedName>
        <fullName evidence="3">Universal stress protein</fullName>
    </submittedName>
</protein>
<evidence type="ECO:0000313" key="4">
    <source>
        <dbReference type="EMBL" id="RKN12969.1"/>
    </source>
</evidence>
<dbReference type="SUPFAM" id="SSF52402">
    <property type="entry name" value="Adenine nucleotide alpha hydrolases-like"/>
    <property type="match status" value="2"/>
</dbReference>
<dbReference type="EMBL" id="RBDY01000066">
    <property type="protein sequence ID" value="RKN12969.1"/>
    <property type="molecule type" value="Genomic_DNA"/>
</dbReference>